<keyword evidence="9 12" id="KW-0067">ATP-binding</keyword>
<proteinExistence type="predicted"/>
<dbReference type="EMBL" id="KV453842">
    <property type="protein sequence ID" value="ODV90641.1"/>
    <property type="molecule type" value="Genomic_DNA"/>
</dbReference>
<keyword evidence="4" id="KW-0479">Metal-binding</keyword>
<evidence type="ECO:0000256" key="2">
    <source>
        <dbReference type="ARBA" id="ARBA00012009"/>
    </source>
</evidence>
<dbReference type="GO" id="GO:0070772">
    <property type="term" value="C:PAS complex"/>
    <property type="evidence" value="ECO:0007669"/>
    <property type="project" value="EnsemblFungi"/>
</dbReference>
<keyword evidence="8" id="KW-0862">Zinc</keyword>
<dbReference type="FunFam" id="3.50.7.10:FF:000007">
    <property type="entry name" value="1-phosphatidylinositol 3-phosphate 5-kinase isoform X1"/>
    <property type="match status" value="1"/>
</dbReference>
<dbReference type="InterPro" id="IPR000306">
    <property type="entry name" value="Znf_FYVE"/>
</dbReference>
<feature type="compositionally biased region" description="Polar residues" evidence="13">
    <location>
        <begin position="1146"/>
        <end position="1161"/>
    </location>
</feature>
<evidence type="ECO:0000313" key="16">
    <source>
        <dbReference type="EMBL" id="ODV90641.1"/>
    </source>
</evidence>
<dbReference type="GO" id="GO:0046854">
    <property type="term" value="P:phosphatidylinositol phosphate biosynthetic process"/>
    <property type="evidence" value="ECO:0007669"/>
    <property type="project" value="EnsemblFungi"/>
</dbReference>
<evidence type="ECO:0000256" key="8">
    <source>
        <dbReference type="ARBA" id="ARBA00022833"/>
    </source>
</evidence>
<feature type="region of interest" description="Disordered" evidence="13">
    <location>
        <begin position="211"/>
        <end position="266"/>
    </location>
</feature>
<dbReference type="Proteomes" id="UP000095023">
    <property type="component" value="Unassembled WGS sequence"/>
</dbReference>
<dbReference type="SMART" id="SM00330">
    <property type="entry name" value="PIPKc"/>
    <property type="match status" value="1"/>
</dbReference>
<keyword evidence="6 11" id="KW-0863">Zinc-finger</keyword>
<feature type="compositionally biased region" description="Polar residues" evidence="13">
    <location>
        <begin position="1170"/>
        <end position="1188"/>
    </location>
</feature>
<dbReference type="Gene3D" id="3.30.40.10">
    <property type="entry name" value="Zinc/RING finger domain, C3HC4 (zinc finger)"/>
    <property type="match status" value="1"/>
</dbReference>
<dbReference type="InterPro" id="IPR013083">
    <property type="entry name" value="Znf_RING/FYVE/PHD"/>
</dbReference>
<dbReference type="GO" id="GO:0010008">
    <property type="term" value="C:endosome membrane"/>
    <property type="evidence" value="ECO:0007669"/>
    <property type="project" value="EnsemblFungi"/>
</dbReference>
<name>A0A1E4TFU0_9ASCO</name>
<keyword evidence="7 12" id="KW-0418">Kinase</keyword>
<evidence type="ECO:0000259" key="14">
    <source>
        <dbReference type="PROSITE" id="PS50178"/>
    </source>
</evidence>
<accession>A0A1E4TFU0</accession>
<feature type="region of interest" description="Disordered" evidence="13">
    <location>
        <begin position="84"/>
        <end position="103"/>
    </location>
</feature>
<evidence type="ECO:0000256" key="1">
    <source>
        <dbReference type="ARBA" id="ARBA00000768"/>
    </source>
</evidence>
<gene>
    <name evidence="16" type="ORF">CANCADRAFT_108698</name>
</gene>
<keyword evidence="3 12" id="KW-0808">Transferase</keyword>
<evidence type="ECO:0000256" key="11">
    <source>
        <dbReference type="PROSITE-ProRule" id="PRU00091"/>
    </source>
</evidence>
<dbReference type="Gene3D" id="3.50.7.10">
    <property type="entry name" value="GroEL"/>
    <property type="match status" value="1"/>
</dbReference>
<evidence type="ECO:0000256" key="5">
    <source>
        <dbReference type="ARBA" id="ARBA00022741"/>
    </source>
</evidence>
<dbReference type="Pfam" id="PF01363">
    <property type="entry name" value="FYVE"/>
    <property type="match status" value="1"/>
</dbReference>
<dbReference type="PROSITE" id="PS51455">
    <property type="entry name" value="PIPK"/>
    <property type="match status" value="1"/>
</dbReference>
<dbReference type="GO" id="GO:0000285">
    <property type="term" value="F:1-phosphatidylinositol-3-phosphate 5-kinase activity"/>
    <property type="evidence" value="ECO:0007669"/>
    <property type="project" value="UniProtKB-EC"/>
</dbReference>
<dbReference type="SUPFAM" id="SSF57903">
    <property type="entry name" value="FYVE/PHD zinc finger"/>
    <property type="match status" value="1"/>
</dbReference>
<dbReference type="PANTHER" id="PTHR45748">
    <property type="entry name" value="1-PHOSPHATIDYLINOSITOL 3-PHOSPHATE 5-KINASE-RELATED"/>
    <property type="match status" value="1"/>
</dbReference>
<dbReference type="InterPro" id="IPR027409">
    <property type="entry name" value="GroEL-like_apical_dom_sf"/>
</dbReference>
<feature type="region of interest" description="Disordered" evidence="13">
    <location>
        <begin position="111"/>
        <end position="146"/>
    </location>
</feature>
<organism evidence="16 17">
    <name type="scientific">Tortispora caseinolytica NRRL Y-17796</name>
    <dbReference type="NCBI Taxonomy" id="767744"/>
    <lineage>
        <taxon>Eukaryota</taxon>
        <taxon>Fungi</taxon>
        <taxon>Dikarya</taxon>
        <taxon>Ascomycota</taxon>
        <taxon>Saccharomycotina</taxon>
        <taxon>Trigonopsidomycetes</taxon>
        <taxon>Trigonopsidales</taxon>
        <taxon>Trigonopsidaceae</taxon>
        <taxon>Tortispora</taxon>
    </lineage>
</organism>
<reference evidence="17" key="1">
    <citation type="submission" date="2016-02" db="EMBL/GenBank/DDBJ databases">
        <title>Comparative genomics of biotechnologically important yeasts.</title>
        <authorList>
            <consortium name="DOE Joint Genome Institute"/>
            <person name="Riley R."/>
            <person name="Haridas S."/>
            <person name="Wolfe K.H."/>
            <person name="Lopes M.R."/>
            <person name="Hittinger C.T."/>
            <person name="Goker M."/>
            <person name="Salamov A."/>
            <person name="Wisecaver J."/>
            <person name="Long T.M."/>
            <person name="Aerts A.L."/>
            <person name="Barry K."/>
            <person name="Choi C."/>
            <person name="Clum A."/>
            <person name="Coughlan A.Y."/>
            <person name="Deshpande S."/>
            <person name="Douglass A.P."/>
            <person name="Hanson S.J."/>
            <person name="Klenk H.-P."/>
            <person name="Labutti K."/>
            <person name="Lapidus A."/>
            <person name="Lindquist E."/>
            <person name="Lipzen A."/>
            <person name="Meier-Kolthoff J.P."/>
            <person name="Ohm R.A."/>
            <person name="Otillar R.P."/>
            <person name="Pangilinan J."/>
            <person name="Peng Y."/>
            <person name="Rokas A."/>
            <person name="Rosa C.A."/>
            <person name="Scheuner C."/>
            <person name="Sibirny A.A."/>
            <person name="Slot J.C."/>
            <person name="Stielow J.B."/>
            <person name="Sun H."/>
            <person name="Kurtzman C.P."/>
            <person name="Blackwell M."/>
            <person name="Jeffries T.W."/>
            <person name="Grigoriev I.V."/>
        </authorList>
    </citation>
    <scope>NUCLEOTIDE SEQUENCE [LARGE SCALE GENOMIC DNA]</scope>
    <source>
        <strain evidence="17">NRRL Y-17796</strain>
    </source>
</reference>
<evidence type="ECO:0000256" key="9">
    <source>
        <dbReference type="ARBA" id="ARBA00022840"/>
    </source>
</evidence>
<dbReference type="PROSITE" id="PS50178">
    <property type="entry name" value="ZF_FYVE"/>
    <property type="match status" value="1"/>
</dbReference>
<evidence type="ECO:0000259" key="15">
    <source>
        <dbReference type="PROSITE" id="PS51455"/>
    </source>
</evidence>
<dbReference type="Pfam" id="PF01504">
    <property type="entry name" value="PIP5K"/>
    <property type="match status" value="2"/>
</dbReference>
<dbReference type="PANTHER" id="PTHR45748:SF7">
    <property type="entry name" value="1-PHOSPHATIDYLINOSITOL 3-PHOSPHATE 5-KINASE-RELATED"/>
    <property type="match status" value="1"/>
</dbReference>
<sequence>MTPPPVISRRQLSRAFWMKDENASSCFICSRPFTAWRRRHHCRICGQIFCSSCTVHISGERLGASGFLRACKSCARMVDKYSLDSDSSDIDDEESAEDSTSDIDDKFVSFNNSVNQPSLIPSTQQDSLSRDSSPMPAAQRTRHSLNSQSVSVPFLALPQDDDLEAIYSDADDDQFSQGMRSSEKSEGHIQQIYDSTSSTIRQLFAISNANHSSSISSQSPSSTRPLSSLTLPIQRTTRNRSQTVRSFEAPKEIKQRRRSLHSGQVSSVSRPQLLGLKQPTYRYPVDISTSLIEEADQLNSLRKFTFHKSCETSKPLAICDQFSKTFFAALLLQLLSFARIADGQSWETPLTNSVFAAVLRLSPFIVSGNDLDVRNYVKIKKVSGGSPAHSRFFPGIVFSKNVAMKTMNRSITRPTIALITFPIEYTKGTATTILSLDPKQEDAYIELLVDRILALGANVIVVSKTVCGMALKRFQQSGVTVIHNVKDSVIEFSARYLGCDVIPSLDRLSVPCKLGRCEDFSVHTYLQGTLKKSYCLFRGNDTEQGGTIVLRGESAEVLAHIKAVTDFMLYVAFHLKLEYSYFLDTFATMPNEFDWFKYHQKWTDIVTGTDYFDEFIDIVLTRIISISPSVSFPIPYQLKRAREADAALVRSSVTESDQESQFSAISSFSSKVGGIVSEKFMAKFRMATVNEAREAVLNQGSLRKKIWEHTFSQSPNLLDIFTRQSITILYSLVNFITSTPCLGPDMLQLDFYRSTDICLGQYVEYICTTAFSICSEGCNLPLHKHLRSYVNGNGRVQIDVTPKQCLLPGLDNKILMWSKCKVCQITTPPSLMSQYTWKYSFGKYLELSFWAPEVTPRGTTCHHNLFKDHERYFQYKGCCVIVSYNHIELLDLVIPRLQIRWKVETNSSIKVSSAIEIRERIKSYYASCLQRLNDIKVTSLPSEKANEAQAALENYISRCNAESEEMLALLQSTFDESNECDYLSLNYVLKVLQEKVVIWDTEFSDFENLFLPSDKDIARITAQQLKKLFTDKDASSTNSDGISKDSKGSNDFNEKDDKVQPVVNERVDNRKDITLRPTGPVRTESAPHLSSPERSNTGDTEPHTVQRLARHFGGSTDKLAARAEQNRSASVSPFAPGTYHAVNRSLDSQVSSARKSSNSIATLDMKNGKTEQPGTSSSKKLRSNKVSSLTKHFDQISEEFERRRKMERIIMADRRSKVIPIQKTRPIVQVFENAEEAMDEGSELFNTDDTTRKRHSAGSIPQSVEGDRVTRAVQEAAEQTENTTSAERTSIMKTLANFWADRSATGWKSLYYPLNISDHVFMDSEVIVREEEPTSLIAFCIASEDYNSKVQDMFWPKEKLQSASADEVQDYFGGLKGALLKETGTHLKYYFEEGSAKLSCRIFYAEQFDAFRTICGCDRRSFVQSLSRCAKWESSGGKSGSAFLKTLDDRFIIKQLSQVELDSFLNFAPSYFDYMAQAYFHDLPTVISKILGFYQIQIRNSVTGKVSKLDVLVLENLWYDRPADRYFDLKGSMRNRHVQQTGKANEVLMDENMVEYIYESPLFIREHAKKYLRTSLWNDTLFLAKMNVMDYSLVVAISEDRGELMVGIIDCLRTYTWDKKLESWVKERGLVGGSNKEPTVVTPRQYKNRFREAMERYILMVPDCWFQGDS</sequence>
<evidence type="ECO:0000256" key="10">
    <source>
        <dbReference type="ARBA" id="ARBA00075294"/>
    </source>
</evidence>
<comment type="catalytic activity">
    <reaction evidence="1">
        <text>a 1,2-diacyl-sn-glycero-3-phospho-(1D-myo-inositol-3-phosphate) + ATP = a 1,2-diacyl-sn-glycero-3-phospho-(1D-myo-inositol-3,5-bisphosphate) + ADP + H(+)</text>
        <dbReference type="Rhea" id="RHEA:13609"/>
        <dbReference type="ChEBI" id="CHEBI:15378"/>
        <dbReference type="ChEBI" id="CHEBI:30616"/>
        <dbReference type="ChEBI" id="CHEBI:57923"/>
        <dbReference type="ChEBI" id="CHEBI:58088"/>
        <dbReference type="ChEBI" id="CHEBI:456216"/>
        <dbReference type="EC" id="2.7.1.150"/>
    </reaction>
</comment>
<dbReference type="OrthoDB" id="158357at2759"/>
<dbReference type="FunFam" id="3.30.800.10:FF:000005">
    <property type="entry name" value="1-phosphatidylinositol-3-phosphate 5-kinase (Fab1)"/>
    <property type="match status" value="1"/>
</dbReference>
<dbReference type="InterPro" id="IPR017455">
    <property type="entry name" value="Znf_FYVE-rel"/>
</dbReference>
<feature type="region of interest" description="Disordered" evidence="13">
    <location>
        <begin position="1246"/>
        <end position="1266"/>
    </location>
</feature>
<feature type="compositionally biased region" description="Acidic residues" evidence="13">
    <location>
        <begin position="86"/>
        <end position="102"/>
    </location>
</feature>
<evidence type="ECO:0000256" key="12">
    <source>
        <dbReference type="PROSITE-ProRule" id="PRU00781"/>
    </source>
</evidence>
<feature type="compositionally biased region" description="Low complexity" evidence="13">
    <location>
        <begin position="212"/>
        <end position="233"/>
    </location>
</feature>
<dbReference type="InterPro" id="IPR027483">
    <property type="entry name" value="PInositol-4-P-4/5-kinase_C_sf"/>
</dbReference>
<feature type="compositionally biased region" description="Polar residues" evidence="13">
    <location>
        <begin position="234"/>
        <end position="245"/>
    </location>
</feature>
<evidence type="ECO:0000256" key="4">
    <source>
        <dbReference type="ARBA" id="ARBA00022723"/>
    </source>
</evidence>
<dbReference type="GO" id="GO:0032266">
    <property type="term" value="F:phosphatidylinositol-3-phosphate binding"/>
    <property type="evidence" value="ECO:0007669"/>
    <property type="project" value="EnsemblFungi"/>
</dbReference>
<evidence type="ECO:0000256" key="3">
    <source>
        <dbReference type="ARBA" id="ARBA00022679"/>
    </source>
</evidence>
<dbReference type="Gene3D" id="3.30.800.10">
    <property type="entry name" value="Phosphatidylinositol Phosphate Kinase II Beta"/>
    <property type="match status" value="1"/>
</dbReference>
<evidence type="ECO:0000256" key="13">
    <source>
        <dbReference type="SAM" id="MobiDB-lite"/>
    </source>
</evidence>
<evidence type="ECO:0000313" key="17">
    <source>
        <dbReference type="Proteomes" id="UP000095023"/>
    </source>
</evidence>
<feature type="region of interest" description="Disordered" evidence="13">
    <location>
        <begin position="1146"/>
        <end position="1188"/>
    </location>
</feature>
<feature type="domain" description="FYVE-type" evidence="14">
    <location>
        <begin position="20"/>
        <end position="79"/>
    </location>
</feature>
<dbReference type="InterPro" id="IPR044769">
    <property type="entry name" value="PIKfyve_PIPKc"/>
</dbReference>
<dbReference type="GO" id="GO:0008270">
    <property type="term" value="F:zinc ion binding"/>
    <property type="evidence" value="ECO:0007669"/>
    <property type="project" value="UniProtKB-KW"/>
</dbReference>
<dbReference type="InterPro" id="IPR011011">
    <property type="entry name" value="Znf_FYVE_PHD"/>
</dbReference>
<dbReference type="GO" id="GO:0005524">
    <property type="term" value="F:ATP binding"/>
    <property type="evidence" value="ECO:0007669"/>
    <property type="project" value="UniProtKB-UniRule"/>
</dbReference>
<dbReference type="EC" id="2.7.1.150" evidence="2"/>
<dbReference type="SUPFAM" id="SSF56104">
    <property type="entry name" value="SAICAR synthase-like"/>
    <property type="match status" value="1"/>
</dbReference>
<protein>
    <recommendedName>
        <fullName evidence="2">1-phosphatidylinositol-3-phosphate 5-kinase</fullName>
        <ecNumber evidence="2">2.7.1.150</ecNumber>
    </recommendedName>
    <alternativeName>
        <fullName evidence="10">Type III PIP kinase</fullName>
    </alternativeName>
</protein>
<evidence type="ECO:0000256" key="6">
    <source>
        <dbReference type="ARBA" id="ARBA00022771"/>
    </source>
</evidence>
<dbReference type="FunFam" id="3.30.810.10:FF:000001">
    <property type="entry name" value="1-phosphatidylinositol 3-phosphate 5-kinase FAB1"/>
    <property type="match status" value="1"/>
</dbReference>
<feature type="compositionally biased region" description="Basic and acidic residues" evidence="13">
    <location>
        <begin position="1042"/>
        <end position="1074"/>
    </location>
</feature>
<dbReference type="InterPro" id="IPR002498">
    <property type="entry name" value="PInositol-4-P-4/5-kinase_core"/>
</dbReference>
<dbReference type="Gene3D" id="3.30.810.10">
    <property type="entry name" value="2-Layer Sandwich"/>
    <property type="match status" value="1"/>
</dbReference>
<keyword evidence="5 12" id="KW-0547">Nucleotide-binding</keyword>
<feature type="region of interest" description="Disordered" evidence="13">
    <location>
        <begin position="1031"/>
        <end position="1102"/>
    </location>
</feature>
<feature type="domain" description="PIPK" evidence="15">
    <location>
        <begin position="1329"/>
        <end position="1658"/>
    </location>
</feature>
<dbReference type="GO" id="GO:0000329">
    <property type="term" value="C:fungal-type vacuole membrane"/>
    <property type="evidence" value="ECO:0007669"/>
    <property type="project" value="EnsemblFungi"/>
</dbReference>
<dbReference type="InterPro" id="IPR027484">
    <property type="entry name" value="PInositol-4-P-5-kinase_N"/>
</dbReference>
<keyword evidence="17" id="KW-1185">Reference proteome</keyword>
<feature type="compositionally biased region" description="Polar residues" evidence="13">
    <location>
        <begin position="111"/>
        <end position="132"/>
    </location>
</feature>
<dbReference type="InterPro" id="IPR002423">
    <property type="entry name" value="Cpn60/GroEL/TCP-1"/>
</dbReference>
<dbReference type="SMART" id="SM00064">
    <property type="entry name" value="FYVE"/>
    <property type="match status" value="1"/>
</dbReference>
<dbReference type="CDD" id="cd17300">
    <property type="entry name" value="PIPKc_PIKfyve"/>
    <property type="match status" value="1"/>
</dbReference>
<dbReference type="SUPFAM" id="SSF52029">
    <property type="entry name" value="GroEL apical domain-like"/>
    <property type="match status" value="1"/>
</dbReference>
<evidence type="ECO:0000256" key="7">
    <source>
        <dbReference type="ARBA" id="ARBA00022777"/>
    </source>
</evidence>
<dbReference type="Pfam" id="PF00118">
    <property type="entry name" value="Cpn60_TCP1"/>
    <property type="match status" value="1"/>
</dbReference>